<feature type="signal peptide" evidence="2">
    <location>
        <begin position="1"/>
        <end position="20"/>
    </location>
</feature>
<dbReference type="InterPro" id="IPR023614">
    <property type="entry name" value="Porin_dom_sf"/>
</dbReference>
<comment type="caution">
    <text evidence="4">The sequence shown here is derived from an EMBL/GenBank/DDBJ whole genome shotgun (WGS) entry which is preliminary data.</text>
</comment>
<dbReference type="InterPro" id="IPR033900">
    <property type="entry name" value="Gram_neg_porin_domain"/>
</dbReference>
<evidence type="ECO:0000313" key="4">
    <source>
        <dbReference type="EMBL" id="TKW60905.1"/>
    </source>
</evidence>
<gene>
    <name evidence="4" type="ORF">DI628_08445</name>
</gene>
<dbReference type="Proteomes" id="UP000320948">
    <property type="component" value="Unassembled WGS sequence"/>
</dbReference>
<dbReference type="Pfam" id="PF13609">
    <property type="entry name" value="Porin_4"/>
    <property type="match status" value="1"/>
</dbReference>
<keyword evidence="2" id="KW-0732">Signal</keyword>
<feature type="domain" description="Porin" evidence="3">
    <location>
        <begin position="7"/>
        <end position="342"/>
    </location>
</feature>
<dbReference type="Gene3D" id="2.40.160.10">
    <property type="entry name" value="Porin"/>
    <property type="match status" value="1"/>
</dbReference>
<reference evidence="4 5" key="1">
    <citation type="journal article" date="2017" name="Nat. Commun.">
        <title>In situ click chemistry generation of cyclooxygenase-2 inhibitors.</title>
        <authorList>
            <person name="Bhardwaj A."/>
            <person name="Kaur J."/>
            <person name="Wuest M."/>
            <person name="Wuest F."/>
        </authorList>
    </citation>
    <scope>NUCLEOTIDE SEQUENCE [LARGE SCALE GENOMIC DNA]</scope>
    <source>
        <strain evidence="4">S2_018_000_R2_106</strain>
    </source>
</reference>
<proteinExistence type="predicted"/>
<protein>
    <submittedName>
        <fullName evidence="4">Porin</fullName>
    </submittedName>
</protein>
<dbReference type="EMBL" id="VAFM01000002">
    <property type="protein sequence ID" value="TKW60905.1"/>
    <property type="molecule type" value="Genomic_DNA"/>
</dbReference>
<organism evidence="4 5">
    <name type="scientific">Blastochloris viridis</name>
    <name type="common">Rhodopseudomonas viridis</name>
    <dbReference type="NCBI Taxonomy" id="1079"/>
    <lineage>
        <taxon>Bacteria</taxon>
        <taxon>Pseudomonadati</taxon>
        <taxon>Pseudomonadota</taxon>
        <taxon>Alphaproteobacteria</taxon>
        <taxon>Hyphomicrobiales</taxon>
        <taxon>Blastochloridaceae</taxon>
        <taxon>Blastochloris</taxon>
    </lineage>
</organism>
<evidence type="ECO:0000259" key="3">
    <source>
        <dbReference type="Pfam" id="PF13609"/>
    </source>
</evidence>
<dbReference type="AlphaFoldDB" id="A0A6N4R0J7"/>
<feature type="region of interest" description="Disordered" evidence="1">
    <location>
        <begin position="86"/>
        <end position="106"/>
    </location>
</feature>
<sequence length="362" mass="37104">MKKTLLATTALAFVAAHASAVDVDLYGQVNKGLFGYNDGRGTDFVVSDNALSSSRLGVKGAQTLDNGLTASVLFEGEMASNASDAFTQSSANGSSGTATTPASSGAATFSERQARVGLSGNFGGVYLGKQSTAIDGVLTQDLAGAQDVMSADYARIGGGLKLRQSSNDTFVNAGGTTIGDLTSDLAQSRDDSIRYDSPIFNGFQARASVAQGGDSEGSVFYDGAVAGLKVKSAAGVRFNNSDTTTAAGSNPSREYVASVSAAHDSGLAGTLGYTKQDGGTDADAWYAKVGYAWDAYEVAADYGKSSDFVTDGNKLNAYGLGAQYNMGNGVSVAGLYRKYDADVVASSASDVDLYGVNMRVKF</sequence>
<dbReference type="SUPFAM" id="SSF56935">
    <property type="entry name" value="Porins"/>
    <property type="match status" value="1"/>
</dbReference>
<feature type="compositionally biased region" description="Low complexity" evidence="1">
    <location>
        <begin position="87"/>
        <end position="106"/>
    </location>
</feature>
<dbReference type="GO" id="GO:0016020">
    <property type="term" value="C:membrane"/>
    <property type="evidence" value="ECO:0007669"/>
    <property type="project" value="InterPro"/>
</dbReference>
<name>A0A6N4R0J7_BLAVI</name>
<feature type="chain" id="PRO_5026805452" evidence="2">
    <location>
        <begin position="21"/>
        <end position="362"/>
    </location>
</feature>
<evidence type="ECO:0000313" key="5">
    <source>
        <dbReference type="Proteomes" id="UP000320948"/>
    </source>
</evidence>
<dbReference type="GO" id="GO:0015288">
    <property type="term" value="F:porin activity"/>
    <property type="evidence" value="ECO:0007669"/>
    <property type="project" value="InterPro"/>
</dbReference>
<accession>A0A6N4R0J7</accession>
<evidence type="ECO:0000256" key="2">
    <source>
        <dbReference type="SAM" id="SignalP"/>
    </source>
</evidence>
<evidence type="ECO:0000256" key="1">
    <source>
        <dbReference type="SAM" id="MobiDB-lite"/>
    </source>
</evidence>